<gene>
    <name evidence="2" type="ORF">GZ085_13770</name>
</gene>
<dbReference type="CDD" id="cd06153">
    <property type="entry name" value="YjgF_YER057c_UK114_like_5"/>
    <property type="match status" value="1"/>
</dbReference>
<feature type="domain" description="Chorismatase FkbO/Hyg5-like N-terminal" evidence="1">
    <location>
        <begin position="65"/>
        <end position="195"/>
    </location>
</feature>
<dbReference type="Pfam" id="PF21168">
    <property type="entry name" value="FkbO_Hyg5-like_N"/>
    <property type="match status" value="1"/>
</dbReference>
<name>A0A7C9TC10_9PROT</name>
<proteinExistence type="predicted"/>
<organism evidence="2 3">
    <name type="scientific">Sulfuriferula multivorans</name>
    <dbReference type="NCBI Taxonomy" id="1559896"/>
    <lineage>
        <taxon>Bacteria</taxon>
        <taxon>Pseudomonadati</taxon>
        <taxon>Pseudomonadota</taxon>
        <taxon>Betaproteobacteria</taxon>
        <taxon>Nitrosomonadales</taxon>
        <taxon>Sulfuricellaceae</taxon>
        <taxon>Sulfuriferula</taxon>
    </lineage>
</organism>
<evidence type="ECO:0000259" key="1">
    <source>
        <dbReference type="Pfam" id="PF21168"/>
    </source>
</evidence>
<dbReference type="SUPFAM" id="SSF55298">
    <property type="entry name" value="YjgF-like"/>
    <property type="match status" value="1"/>
</dbReference>
<dbReference type="AlphaFoldDB" id="A0A7C9TC10"/>
<dbReference type="EMBL" id="JAAFGW010000271">
    <property type="protein sequence ID" value="NDP49425.1"/>
    <property type="molecule type" value="Genomic_DNA"/>
</dbReference>
<accession>A0A7C9TC10</accession>
<protein>
    <recommendedName>
        <fullName evidence="1">Chorismatase FkbO/Hyg5-like N-terminal domain-containing protein</fullName>
    </recommendedName>
</protein>
<sequence>MKQGEAILRLEYLSATQFASLMPDESGSVLGGLCFSQQAIAPCTLDLPFLAVEMALPSSEDNLCEVWHSDEPLTSGQLGAIRYRQSETLLFGCMSLDEMAVDASSEECSPLQSATETAYQLIFALLEAQGYTSLFRVWNYFSSINVESHQIERYRQFNIGRQEAFLAHGRSVIDGVPAACALGSATGGLNIAFLATRAKVLGIENPRQVSAYHYPSQYGPRTPTFARAGLANLGGRDVLFISGTASIVGHQTLHHGDVAAQTRECLQNIAAVVEEANRQAPHAHFQLDRFVYKVYVRNPENMAQIRREIADYFDKPVSVVFLQADICRADLLVEIEASGGHLTPLDKPKPA</sequence>
<dbReference type="InterPro" id="IPR035959">
    <property type="entry name" value="RutC-like_sf"/>
</dbReference>
<dbReference type="InterPro" id="IPR006175">
    <property type="entry name" value="YjgF/YER057c/UK114"/>
</dbReference>
<dbReference type="Proteomes" id="UP000483432">
    <property type="component" value="Unassembled WGS sequence"/>
</dbReference>
<reference evidence="2 3" key="1">
    <citation type="submission" date="2019-09" db="EMBL/GenBank/DDBJ databases">
        <title>H2 Metabolism Revealed by Metagenomic Analysis in Subglacial Sediment of East Antarctica.</title>
        <authorList>
            <person name="Yang Z."/>
            <person name="Zhang Y."/>
            <person name="Lv Y."/>
            <person name="Yan W."/>
            <person name="Xiao X."/>
            <person name="Sun B."/>
            <person name="Ma H."/>
        </authorList>
    </citation>
    <scope>NUCLEOTIDE SEQUENCE [LARGE SCALE GENOMIC DNA]</scope>
    <source>
        <strain evidence="2">Bin2_2</strain>
    </source>
</reference>
<dbReference type="Pfam" id="PF01042">
    <property type="entry name" value="Ribonuc_L-PSP"/>
    <property type="match status" value="1"/>
</dbReference>
<evidence type="ECO:0000313" key="3">
    <source>
        <dbReference type="Proteomes" id="UP000483432"/>
    </source>
</evidence>
<dbReference type="InterPro" id="IPR049368">
    <property type="entry name" value="FkbO_Hyg5-like_N"/>
</dbReference>
<evidence type="ECO:0000313" key="2">
    <source>
        <dbReference type="EMBL" id="NDP49425.1"/>
    </source>
</evidence>
<comment type="caution">
    <text evidence="2">The sequence shown here is derived from an EMBL/GenBank/DDBJ whole genome shotgun (WGS) entry which is preliminary data.</text>
</comment>
<dbReference type="Gene3D" id="3.30.1330.40">
    <property type="entry name" value="RutC-like"/>
    <property type="match status" value="1"/>
</dbReference>